<reference evidence="2" key="1">
    <citation type="submission" date="2023-02" db="EMBL/GenBank/DDBJ databases">
        <title>Genome of toxic invasive species Heracleum sosnowskyi carries increased number of genes despite the absence of recent whole-genome duplications.</title>
        <authorList>
            <person name="Schelkunov M."/>
            <person name="Shtratnikova V."/>
            <person name="Makarenko M."/>
            <person name="Klepikova A."/>
            <person name="Omelchenko D."/>
            <person name="Novikova G."/>
            <person name="Obukhova E."/>
            <person name="Bogdanov V."/>
            <person name="Penin A."/>
            <person name="Logacheva M."/>
        </authorList>
    </citation>
    <scope>NUCLEOTIDE SEQUENCE</scope>
    <source>
        <strain evidence="2">Hsosn_3</strain>
        <tissue evidence="2">Leaf</tissue>
    </source>
</reference>
<dbReference type="Proteomes" id="UP001237642">
    <property type="component" value="Unassembled WGS sequence"/>
</dbReference>
<comment type="caution">
    <text evidence="2">The sequence shown here is derived from an EMBL/GenBank/DDBJ whole genome shotgun (WGS) entry which is preliminary data.</text>
</comment>
<proteinExistence type="predicted"/>
<evidence type="ECO:0000313" key="3">
    <source>
        <dbReference type="Proteomes" id="UP001237642"/>
    </source>
</evidence>
<dbReference type="Pfam" id="PF13962">
    <property type="entry name" value="PGG"/>
    <property type="match status" value="1"/>
</dbReference>
<dbReference type="GO" id="GO:0016020">
    <property type="term" value="C:membrane"/>
    <property type="evidence" value="ECO:0007669"/>
    <property type="project" value="TreeGrafter"/>
</dbReference>
<reference evidence="2" key="2">
    <citation type="submission" date="2023-05" db="EMBL/GenBank/DDBJ databases">
        <authorList>
            <person name="Schelkunov M.I."/>
        </authorList>
    </citation>
    <scope>NUCLEOTIDE SEQUENCE</scope>
    <source>
        <strain evidence="2">Hsosn_3</strain>
        <tissue evidence="2">Leaf</tissue>
    </source>
</reference>
<dbReference type="EMBL" id="JAUIZM010000001">
    <property type="protein sequence ID" value="KAK1401019.1"/>
    <property type="molecule type" value="Genomic_DNA"/>
</dbReference>
<gene>
    <name evidence="2" type="ORF">POM88_000624</name>
</gene>
<dbReference type="AlphaFoldDB" id="A0AAD8JBH6"/>
<accession>A0AAD8JBH6</accession>
<evidence type="ECO:0000313" key="2">
    <source>
        <dbReference type="EMBL" id="KAK1401019.1"/>
    </source>
</evidence>
<name>A0AAD8JBH6_9APIA</name>
<organism evidence="2 3">
    <name type="scientific">Heracleum sosnowskyi</name>
    <dbReference type="NCBI Taxonomy" id="360622"/>
    <lineage>
        <taxon>Eukaryota</taxon>
        <taxon>Viridiplantae</taxon>
        <taxon>Streptophyta</taxon>
        <taxon>Embryophyta</taxon>
        <taxon>Tracheophyta</taxon>
        <taxon>Spermatophyta</taxon>
        <taxon>Magnoliopsida</taxon>
        <taxon>eudicotyledons</taxon>
        <taxon>Gunneridae</taxon>
        <taxon>Pentapetalae</taxon>
        <taxon>asterids</taxon>
        <taxon>campanulids</taxon>
        <taxon>Apiales</taxon>
        <taxon>Apiaceae</taxon>
        <taxon>Apioideae</taxon>
        <taxon>apioid superclade</taxon>
        <taxon>Tordylieae</taxon>
        <taxon>Tordyliinae</taxon>
        <taxon>Heracleum</taxon>
    </lineage>
</organism>
<dbReference type="PANTHER" id="PTHR24177:SF441">
    <property type="entry name" value="ANKYRIN REPEAT FAMILY PROTEIN"/>
    <property type="match status" value="1"/>
</dbReference>
<dbReference type="InterPro" id="IPR026961">
    <property type="entry name" value="PGG_dom"/>
</dbReference>
<sequence length="143" mass="15507">MESSAPPDPEEEMKKDVVKYFSFQPKRDSASDVRNALLVVAALVATVTFDKGTDVPGTIENNTAKMVFVVANTIAFSASVSVIEFLTQGFPLKRETQISLFSVCFAYGAGVGTHVKGNRELVLLYGSIIAPLLISKLSNYLKK</sequence>
<dbReference type="PANTHER" id="PTHR24177">
    <property type="entry name" value="CASKIN"/>
    <property type="match status" value="1"/>
</dbReference>
<evidence type="ECO:0000259" key="1">
    <source>
        <dbReference type="Pfam" id="PF13962"/>
    </source>
</evidence>
<keyword evidence="3" id="KW-1185">Reference proteome</keyword>
<protein>
    <recommendedName>
        <fullName evidence="1">PGG domain-containing protein</fullName>
    </recommendedName>
</protein>
<feature type="domain" description="PGG" evidence="1">
    <location>
        <begin position="31"/>
        <end position="90"/>
    </location>
</feature>